<keyword evidence="1" id="KW-0812">Transmembrane</keyword>
<dbReference type="PANTHER" id="PTHR36840:SF1">
    <property type="entry name" value="BLL5714 PROTEIN"/>
    <property type="match status" value="1"/>
</dbReference>
<evidence type="ECO:0000313" key="3">
    <source>
        <dbReference type="Proteomes" id="UP000589521"/>
    </source>
</evidence>
<keyword evidence="1" id="KW-0472">Membrane</keyword>
<evidence type="ECO:0000313" key="2">
    <source>
        <dbReference type="EMBL" id="NYS97151.1"/>
    </source>
</evidence>
<evidence type="ECO:0000256" key="1">
    <source>
        <dbReference type="SAM" id="Phobius"/>
    </source>
</evidence>
<feature type="transmembrane region" description="Helical" evidence="1">
    <location>
        <begin position="160"/>
        <end position="179"/>
    </location>
</feature>
<dbReference type="EMBL" id="JACBXX010000166">
    <property type="protein sequence ID" value="NYS97151.1"/>
    <property type="molecule type" value="Genomic_DNA"/>
</dbReference>
<dbReference type="PANTHER" id="PTHR36840">
    <property type="entry name" value="BLL5714 PROTEIN"/>
    <property type="match status" value="1"/>
</dbReference>
<dbReference type="Proteomes" id="UP000589521">
    <property type="component" value="Unassembled WGS sequence"/>
</dbReference>
<feature type="transmembrane region" description="Helical" evidence="1">
    <location>
        <begin position="39"/>
        <end position="61"/>
    </location>
</feature>
<feature type="transmembrane region" description="Helical" evidence="1">
    <location>
        <begin position="15"/>
        <end position="33"/>
    </location>
</feature>
<sequence>MAATVPHKRVEFTELFYDLVFVYAISKMTGLIHHLENGILPAFNFATFITCLLLLVNTWMIQTMFTNRFGKNSLFNMSIMFVDMGLLMLFSNDFNSNWESTFYLFNLCFALLSGTLLLQYAVQFWQSKDERERSVILAFLKILSVRTFGVLLALLFPFQYGVWIALTAVIISFLMPIAYQKQMDLVPINFPHLIERISLLVIISFGEMIVGVASFFQPDNFGIQSIFFLLIVIALYLIYFLEFDHILDTGLQTLGFRLIYSHYLVFAGILMTTVSMTFLSEHEVNHFFVVSFLYAGLCAFLLAVVLNGSYNKAAYKWTRTFLAMYWLIFAVGFLLSLVFATTPLIVTIITTGTLFLIWIQFIQFYLKNHKKTKDPHKIYWI</sequence>
<feature type="transmembrane region" description="Helical" evidence="1">
    <location>
        <begin position="286"/>
        <end position="308"/>
    </location>
</feature>
<feature type="transmembrane region" description="Helical" evidence="1">
    <location>
        <begin position="73"/>
        <end position="90"/>
    </location>
</feature>
<dbReference type="RefSeq" id="WP_179925754.1">
    <property type="nucleotide sequence ID" value="NZ_JACBXX010000166.1"/>
</dbReference>
<dbReference type="AlphaFoldDB" id="A0A7Z0M7J6"/>
<feature type="transmembrane region" description="Helical" evidence="1">
    <location>
        <begin position="102"/>
        <end position="122"/>
    </location>
</feature>
<feature type="transmembrane region" description="Helical" evidence="1">
    <location>
        <begin position="222"/>
        <end position="241"/>
    </location>
</feature>
<feature type="transmembrane region" description="Helical" evidence="1">
    <location>
        <begin position="345"/>
        <end position="366"/>
    </location>
</feature>
<protein>
    <submittedName>
        <fullName evidence="2">Low temperature requirement protein A</fullName>
    </submittedName>
</protein>
<feature type="transmembrane region" description="Helical" evidence="1">
    <location>
        <begin position="134"/>
        <end position="154"/>
    </location>
</feature>
<organism evidence="2 3">
    <name type="scientific">Streptococcus danieliae</name>
    <dbReference type="NCBI Taxonomy" id="747656"/>
    <lineage>
        <taxon>Bacteria</taxon>
        <taxon>Bacillati</taxon>
        <taxon>Bacillota</taxon>
        <taxon>Bacilli</taxon>
        <taxon>Lactobacillales</taxon>
        <taxon>Streptococcaceae</taxon>
        <taxon>Streptococcus</taxon>
    </lineage>
</organism>
<keyword evidence="1" id="KW-1133">Transmembrane helix</keyword>
<comment type="caution">
    <text evidence="2">The sequence shown here is derived from an EMBL/GenBank/DDBJ whole genome shotgun (WGS) entry which is preliminary data.</text>
</comment>
<dbReference type="Pfam" id="PF06772">
    <property type="entry name" value="LtrA"/>
    <property type="match status" value="1"/>
</dbReference>
<accession>A0A7Z0M7J6</accession>
<feature type="transmembrane region" description="Helical" evidence="1">
    <location>
        <begin position="262"/>
        <end position="280"/>
    </location>
</feature>
<feature type="transmembrane region" description="Helical" evidence="1">
    <location>
        <begin position="199"/>
        <end position="216"/>
    </location>
</feature>
<dbReference type="InterPro" id="IPR010640">
    <property type="entry name" value="Low_temperature_requirement_A"/>
</dbReference>
<gene>
    <name evidence="2" type="ORF">HZY94_08185</name>
</gene>
<reference evidence="2 3" key="1">
    <citation type="submission" date="2020-07" db="EMBL/GenBank/DDBJ databases">
        <title>MOT database genomes.</title>
        <authorList>
            <person name="Joseph S."/>
            <person name="Aduse-Opoku J."/>
            <person name="Hashim A."/>
            <person name="Wade W."/>
            <person name="Curtis M."/>
        </authorList>
    </citation>
    <scope>NUCLEOTIDE SEQUENCE [LARGE SCALE GENOMIC DNA]</scope>
    <source>
        <strain evidence="2 3">STR</strain>
    </source>
</reference>
<name>A0A7Z0M7J6_9STRE</name>
<feature type="transmembrane region" description="Helical" evidence="1">
    <location>
        <begin position="320"/>
        <end position="339"/>
    </location>
</feature>
<proteinExistence type="predicted"/>